<dbReference type="EMBL" id="MRYD01000121">
    <property type="protein sequence ID" value="OSZ58506.1"/>
    <property type="molecule type" value="Genomic_DNA"/>
</dbReference>
<sequence>MGHRGDLAEAFRSEVGVEFAFLVEDAGFSGPEHTDDGLLFRSASLEVEVWFLDGHEPVVTTLVAPVASDGVRARGAWLDELYVGGGYGPAQDVPGSAPTRRATLKRVHQHAAALRRLMPQLLTAEGAQLIARCHQG</sequence>
<evidence type="ECO:0000313" key="1">
    <source>
        <dbReference type="EMBL" id="OSZ58506.1"/>
    </source>
</evidence>
<evidence type="ECO:0000313" key="2">
    <source>
        <dbReference type="Proteomes" id="UP000194266"/>
    </source>
</evidence>
<comment type="caution">
    <text evidence="1">The sequence shown here is derived from an EMBL/GenBank/DDBJ whole genome shotgun (WGS) entry which is preliminary data.</text>
</comment>
<reference evidence="1 2" key="1">
    <citation type="submission" date="2016-12" db="EMBL/GenBank/DDBJ databases">
        <title>Genome Mining:The Detection of Biosynthetic Gene Clusters to Aid in the Expression of Curamycin A produced by Streptomyces sp. strain CZA14.</title>
        <authorList>
            <person name="Durrell K.A."/>
            <person name="Kirby B.M."/>
            <person name="Khan W."/>
            <person name="Mthethwa T."/>
            <person name="Le Roes-Hill M."/>
        </authorList>
    </citation>
    <scope>NUCLEOTIDE SEQUENCE [LARGE SCALE GENOMIC DNA]</scope>
    <source>
        <strain evidence="1 2">CZA14</strain>
    </source>
</reference>
<dbReference type="Proteomes" id="UP000194266">
    <property type="component" value="Unassembled WGS sequence"/>
</dbReference>
<accession>A0ABX3YG57</accession>
<organism evidence="1 2">
    <name type="scientific">Streptomyces pharetrae CZA14</name>
    <dbReference type="NCBI Taxonomy" id="1144883"/>
    <lineage>
        <taxon>Bacteria</taxon>
        <taxon>Bacillati</taxon>
        <taxon>Actinomycetota</taxon>
        <taxon>Actinomycetes</taxon>
        <taxon>Kitasatosporales</taxon>
        <taxon>Streptomycetaceae</taxon>
        <taxon>Streptomyces</taxon>
    </lineage>
</organism>
<name>A0ABX3YG57_9ACTN</name>
<proteinExistence type="predicted"/>
<keyword evidence="2" id="KW-1185">Reference proteome</keyword>
<protein>
    <submittedName>
        <fullName evidence="1">Uncharacterized protein</fullName>
    </submittedName>
</protein>
<gene>
    <name evidence="1" type="ORF">OQI_21425</name>
</gene>